<dbReference type="EMBL" id="JBAHYK010000277">
    <property type="protein sequence ID" value="KAL0575752.1"/>
    <property type="molecule type" value="Genomic_DNA"/>
</dbReference>
<evidence type="ECO:0000313" key="2">
    <source>
        <dbReference type="Proteomes" id="UP001465976"/>
    </source>
</evidence>
<protein>
    <submittedName>
        <fullName evidence="1">Uncharacterized protein</fullName>
    </submittedName>
</protein>
<keyword evidence="2" id="KW-1185">Reference proteome</keyword>
<sequence>MNLVSKKLYACSFYTAFQSLCFKDQEALASALDFWAEVIESSTAQPAFKRYRWKIAAVGDARMLATPTTVTLGGYNDAATPSTLDYSPGFSHTHIEETFEVMRHFTNLTTFTICMIPFPLSLVLHLLQQIPRIQELNLCSVQSIEGPESSPKCHVDQASYPPSLTSLSVKGMRKQHLKPGVWELLVVLANSPTLQRLEIDTVTWKPFYDTWRCCANVQQSTLRLLFHHSSENEHALLKLSTSLKRFVLLSDNRGLGSYRLATVDSYLCNRAKNMEYLRIPPSDSKASDSVSSLSLPNVVRLLEFEGSPQDFLLFDKATHEWTSILFEGEGGFQVLESRPYRTLSNLRITLEDDRELPFVLAGHPQLEILEVTLRKGDLIDLLKPNSLICLQFGFSSVINLCVAFWSSVSPAVARSIFWTWAVGAAQSLRTVRFTCADGAFDIKWTRGHDQRWEEHI</sequence>
<comment type="caution">
    <text evidence="1">The sequence shown here is derived from an EMBL/GenBank/DDBJ whole genome shotgun (WGS) entry which is preliminary data.</text>
</comment>
<evidence type="ECO:0000313" key="1">
    <source>
        <dbReference type="EMBL" id="KAL0575752.1"/>
    </source>
</evidence>
<gene>
    <name evidence="1" type="ORF">V5O48_006216</name>
</gene>
<dbReference type="Gene3D" id="3.80.10.10">
    <property type="entry name" value="Ribonuclease Inhibitor"/>
    <property type="match status" value="1"/>
</dbReference>
<dbReference type="Proteomes" id="UP001465976">
    <property type="component" value="Unassembled WGS sequence"/>
</dbReference>
<dbReference type="SUPFAM" id="SSF52047">
    <property type="entry name" value="RNI-like"/>
    <property type="match status" value="1"/>
</dbReference>
<name>A0ABR3FK55_9AGAR</name>
<reference evidence="1 2" key="1">
    <citation type="submission" date="2024-02" db="EMBL/GenBank/DDBJ databases">
        <title>A draft genome for the cacao thread blight pathogen Marasmius crinis-equi.</title>
        <authorList>
            <person name="Cohen S.P."/>
            <person name="Baruah I.K."/>
            <person name="Amoako-Attah I."/>
            <person name="Bukari Y."/>
            <person name="Meinhardt L.W."/>
            <person name="Bailey B.A."/>
        </authorList>
    </citation>
    <scope>NUCLEOTIDE SEQUENCE [LARGE SCALE GENOMIC DNA]</scope>
    <source>
        <strain evidence="1 2">GH-76</strain>
    </source>
</reference>
<accession>A0ABR3FK55</accession>
<dbReference type="InterPro" id="IPR032675">
    <property type="entry name" value="LRR_dom_sf"/>
</dbReference>
<organism evidence="1 2">
    <name type="scientific">Marasmius crinis-equi</name>
    <dbReference type="NCBI Taxonomy" id="585013"/>
    <lineage>
        <taxon>Eukaryota</taxon>
        <taxon>Fungi</taxon>
        <taxon>Dikarya</taxon>
        <taxon>Basidiomycota</taxon>
        <taxon>Agaricomycotina</taxon>
        <taxon>Agaricomycetes</taxon>
        <taxon>Agaricomycetidae</taxon>
        <taxon>Agaricales</taxon>
        <taxon>Marasmiineae</taxon>
        <taxon>Marasmiaceae</taxon>
        <taxon>Marasmius</taxon>
    </lineage>
</organism>
<proteinExistence type="predicted"/>